<dbReference type="EMBL" id="SIHI01000002">
    <property type="protein sequence ID" value="TWT55834.1"/>
    <property type="molecule type" value="Genomic_DNA"/>
</dbReference>
<dbReference type="RefSeq" id="WP_146510166.1">
    <property type="nucleotide sequence ID" value="NZ_SIHI01000002.1"/>
</dbReference>
<feature type="region of interest" description="Disordered" evidence="8">
    <location>
        <begin position="1326"/>
        <end position="1362"/>
    </location>
</feature>
<gene>
    <name evidence="11" type="primary">prkC_6</name>
    <name evidence="11" type="ORF">KOR42_26450</name>
</gene>
<evidence type="ECO:0000313" key="12">
    <source>
        <dbReference type="Proteomes" id="UP000317243"/>
    </source>
</evidence>
<dbReference type="FunFam" id="1.10.510.10:FF:000021">
    <property type="entry name" value="Serine/threonine protein kinase"/>
    <property type="match status" value="1"/>
</dbReference>
<feature type="compositionally biased region" description="Polar residues" evidence="8">
    <location>
        <begin position="508"/>
        <end position="517"/>
    </location>
</feature>
<dbReference type="CDD" id="cd14014">
    <property type="entry name" value="STKc_PknB_like"/>
    <property type="match status" value="1"/>
</dbReference>
<organism evidence="11 12">
    <name type="scientific">Thalassoglobus neptunius</name>
    <dbReference type="NCBI Taxonomy" id="1938619"/>
    <lineage>
        <taxon>Bacteria</taxon>
        <taxon>Pseudomonadati</taxon>
        <taxon>Planctomycetota</taxon>
        <taxon>Planctomycetia</taxon>
        <taxon>Planctomycetales</taxon>
        <taxon>Planctomycetaceae</taxon>
        <taxon>Thalassoglobus</taxon>
    </lineage>
</organism>
<dbReference type="PROSITE" id="PS00107">
    <property type="entry name" value="PROTEIN_KINASE_ATP"/>
    <property type="match status" value="1"/>
</dbReference>
<dbReference type="InterPro" id="IPR017441">
    <property type="entry name" value="Protein_kinase_ATP_BS"/>
</dbReference>
<feature type="region of interest" description="Disordered" evidence="8">
    <location>
        <begin position="508"/>
        <end position="573"/>
    </location>
</feature>
<keyword evidence="4 7" id="KW-0547">Nucleotide-binding</keyword>
<dbReference type="GO" id="GO:0005524">
    <property type="term" value="F:ATP binding"/>
    <property type="evidence" value="ECO:0007669"/>
    <property type="project" value="UniProtKB-UniRule"/>
</dbReference>
<feature type="compositionally biased region" description="Low complexity" evidence="8">
    <location>
        <begin position="392"/>
        <end position="405"/>
    </location>
</feature>
<comment type="caution">
    <text evidence="11">The sequence shown here is derived from an EMBL/GenBank/DDBJ whole genome shotgun (WGS) entry which is preliminary data.</text>
</comment>
<dbReference type="Gene3D" id="3.30.200.20">
    <property type="entry name" value="Phosphorylase Kinase, domain 1"/>
    <property type="match status" value="1"/>
</dbReference>
<keyword evidence="9" id="KW-0472">Membrane</keyword>
<protein>
    <recommendedName>
        <fullName evidence="1">non-specific serine/threonine protein kinase</fullName>
        <ecNumber evidence="1">2.7.11.1</ecNumber>
    </recommendedName>
</protein>
<feature type="region of interest" description="Disordered" evidence="8">
    <location>
        <begin position="327"/>
        <end position="476"/>
    </location>
</feature>
<keyword evidence="6 7" id="KW-0067">ATP-binding</keyword>
<evidence type="ECO:0000313" key="11">
    <source>
        <dbReference type="EMBL" id="TWT55834.1"/>
    </source>
</evidence>
<keyword evidence="2" id="KW-0723">Serine/threonine-protein kinase</keyword>
<dbReference type="GO" id="GO:0004674">
    <property type="term" value="F:protein serine/threonine kinase activity"/>
    <property type="evidence" value="ECO:0007669"/>
    <property type="project" value="UniProtKB-KW"/>
</dbReference>
<evidence type="ECO:0000256" key="5">
    <source>
        <dbReference type="ARBA" id="ARBA00022777"/>
    </source>
</evidence>
<keyword evidence="3 11" id="KW-0808">Transferase</keyword>
<dbReference type="InterPro" id="IPR011009">
    <property type="entry name" value="Kinase-like_dom_sf"/>
</dbReference>
<feature type="binding site" evidence="7">
    <location>
        <position position="55"/>
    </location>
    <ligand>
        <name>ATP</name>
        <dbReference type="ChEBI" id="CHEBI:30616"/>
    </ligand>
</feature>
<dbReference type="Pfam" id="PF00069">
    <property type="entry name" value="Pkinase"/>
    <property type="match status" value="1"/>
</dbReference>
<keyword evidence="9" id="KW-1133">Transmembrane helix</keyword>
<evidence type="ECO:0000256" key="1">
    <source>
        <dbReference type="ARBA" id="ARBA00012513"/>
    </source>
</evidence>
<feature type="compositionally biased region" description="Basic and acidic residues" evidence="8">
    <location>
        <begin position="369"/>
        <end position="391"/>
    </location>
</feature>
<evidence type="ECO:0000256" key="8">
    <source>
        <dbReference type="SAM" id="MobiDB-lite"/>
    </source>
</evidence>
<feature type="compositionally biased region" description="Basic and acidic residues" evidence="8">
    <location>
        <begin position="406"/>
        <end position="416"/>
    </location>
</feature>
<name>A0A5C5WXZ5_9PLAN</name>
<reference evidence="11 12" key="1">
    <citation type="submission" date="2019-02" db="EMBL/GenBank/DDBJ databases">
        <title>Deep-cultivation of Planctomycetes and their phenomic and genomic characterization uncovers novel biology.</title>
        <authorList>
            <person name="Wiegand S."/>
            <person name="Jogler M."/>
            <person name="Boedeker C."/>
            <person name="Pinto D."/>
            <person name="Vollmers J."/>
            <person name="Rivas-Marin E."/>
            <person name="Kohn T."/>
            <person name="Peeters S.H."/>
            <person name="Heuer A."/>
            <person name="Rast P."/>
            <person name="Oberbeckmann S."/>
            <person name="Bunk B."/>
            <person name="Jeske O."/>
            <person name="Meyerdierks A."/>
            <person name="Storesund J.E."/>
            <person name="Kallscheuer N."/>
            <person name="Luecker S."/>
            <person name="Lage O.M."/>
            <person name="Pohl T."/>
            <person name="Merkel B.J."/>
            <person name="Hornburger P."/>
            <person name="Mueller R.-W."/>
            <person name="Bruemmer F."/>
            <person name="Labrenz M."/>
            <person name="Spormann A.M."/>
            <person name="Op Den Camp H."/>
            <person name="Overmann J."/>
            <person name="Amann R."/>
            <person name="Jetten M.S.M."/>
            <person name="Mascher T."/>
            <person name="Medema M.H."/>
            <person name="Devos D.P."/>
            <person name="Kaster A.-K."/>
            <person name="Ovreas L."/>
            <person name="Rohde M."/>
            <person name="Galperin M.Y."/>
            <person name="Jogler C."/>
        </authorList>
    </citation>
    <scope>NUCLEOTIDE SEQUENCE [LARGE SCALE GENOMIC DNA]</scope>
    <source>
        <strain evidence="11 12">KOR42</strain>
    </source>
</reference>
<dbReference type="PROSITE" id="PS50011">
    <property type="entry name" value="PROTEIN_KINASE_DOM"/>
    <property type="match status" value="1"/>
</dbReference>
<evidence type="ECO:0000256" key="7">
    <source>
        <dbReference type="PROSITE-ProRule" id="PRU10141"/>
    </source>
</evidence>
<keyword evidence="5 11" id="KW-0418">Kinase</keyword>
<feature type="transmembrane region" description="Helical" evidence="9">
    <location>
        <begin position="481"/>
        <end position="502"/>
    </location>
</feature>
<evidence type="ECO:0000256" key="9">
    <source>
        <dbReference type="SAM" id="Phobius"/>
    </source>
</evidence>
<feature type="compositionally biased region" description="Low complexity" evidence="8">
    <location>
        <begin position="523"/>
        <end position="545"/>
    </location>
</feature>
<dbReference type="PANTHER" id="PTHR43289:SF6">
    <property type="entry name" value="SERINE_THREONINE-PROTEIN KINASE NEKL-3"/>
    <property type="match status" value="1"/>
</dbReference>
<dbReference type="PANTHER" id="PTHR43289">
    <property type="entry name" value="MITOGEN-ACTIVATED PROTEIN KINASE KINASE KINASE 20-RELATED"/>
    <property type="match status" value="1"/>
</dbReference>
<dbReference type="Gene3D" id="1.10.510.10">
    <property type="entry name" value="Transferase(Phosphotransferase) domain 1"/>
    <property type="match status" value="1"/>
</dbReference>
<evidence type="ECO:0000256" key="4">
    <source>
        <dbReference type="ARBA" id="ARBA00022741"/>
    </source>
</evidence>
<dbReference type="EC" id="2.7.11.1" evidence="1"/>
<feature type="domain" description="Protein kinase" evidence="10">
    <location>
        <begin position="26"/>
        <end position="291"/>
    </location>
</feature>
<feature type="compositionally biased region" description="Basic residues" evidence="8">
    <location>
        <begin position="437"/>
        <end position="460"/>
    </location>
</feature>
<dbReference type="OrthoDB" id="207139at2"/>
<keyword evidence="9" id="KW-0812">Transmembrane</keyword>
<sequence>MSSDSQNPKPRISGWINTDLKALGKYDITRCLGVGGMGTVFLATDRELNRTVALKVLSKERAENAILVRRFKSEGQAAALLSHPNMVGVYEAGEADGFFYLALEYVDGIDVHNLLRKRLVIPVKRSLAIVKQVAAALQVAHEKRLVHRDIKPANIMIARDGTVKLTDLGLARSLDNTLDTSITRDGTTVGTIDYMSPEQAADSKKTDIRSDLYSLGCTWYHMLTGHAPFPNGDLTNKLAAHAKAPPPDPRDENPDVPEAVVAVIHRLMAKQPGERYQTPTQLLDDLNSATLLMSQDSENLLAVLMEDDFEDDDESGSFVVQAEDQAELLKKKPTHTPSPTTVQRVRKERPESTEPDGSDSVAIPVPDSEEFRPPARRAHEQSKSKRPDSKPKTPTRSRPSSSSEKASPKTKPENKVARSKLPSKNTPPKAKNSPPKQPRKSSKSSSKPKSKVLPPRKKKHADASEPKQPKGSRKPKVTLNWTRLGVIAGGLLALLILIFIVVRSFDNSGEIPQTNPYGDNYDSPLNSENDPPSSPSTSDSPQLSSVDTKAPSEIDPASPSEAEGVPTVAAANDELRDRRRLPEWMNPNWKVPPLNRQATVVVRPGAHVTAESAPSLNTALQQAFRSKTTIDVSAVKRESLQPQQVTVPQTLQITSSREPPVFVVHKNSESSSEPATNRWISFSEGAVQIHGVHFFVCNSEPSTPLSLFELNSCELTLTQCRFTIIGEGAVELITTSPNAKRPNNVVFEDCMVSGENISLTGSAQSSLGISARNSVFLSESGSICSAGKTDSTRPTSTLTVVLSNCLAATRDTLFDLTGIDTTADQRSPSIRIGIERSRLENLTENPATLLNVRNWSGTPTWNLNQLHENGIDFFVTDSILGQFNFATSSESSENQHPEPVHWEAIEAPQTIDENVTASSASCLQDVQLETVTISGLVQCGLCSREPSDSRNQPIGPSAANIPVVPSKVIERELAILRIADLASEELASNTKTVKFDLNGNRKLQSFLDSNDCPNGSTVLLSGSGLVQAPPITLTNRQLTLQFQSTSETPLQVEPASGDNSQPMFHIQGGLIKFVEGDFSIPRTRGTEETAQFAMLSNGARMEIVRTNLRTRMQSTSVVPTINITNASTNASRSSPDLTIRDSMFTGSGPIIQTQDASARIAVRNSILSSGGDLFQLGPSPTPADLLIDHCTLSAARALVRIPTDESTRQWTVLMTDCVIGPPTSQSTSYALVAGTSQTGLKNQLNWFELRTAHATVPRTLVAATPPLTGDLETDWKQFWSPHNVIDVIEGPQAVLFREVSPSETRLSPASFQLMPDSLAARWGEDGTAIGATTSQIGPPQPAAETKSERKGPEPVTLPPARF</sequence>
<accession>A0A5C5WXZ5</accession>
<evidence type="ECO:0000256" key="2">
    <source>
        <dbReference type="ARBA" id="ARBA00022527"/>
    </source>
</evidence>
<dbReference type="SUPFAM" id="SSF56112">
    <property type="entry name" value="Protein kinase-like (PK-like)"/>
    <property type="match status" value="1"/>
</dbReference>
<dbReference type="PROSITE" id="PS00108">
    <property type="entry name" value="PROTEIN_KINASE_ST"/>
    <property type="match status" value="1"/>
</dbReference>
<dbReference type="Proteomes" id="UP000317243">
    <property type="component" value="Unassembled WGS sequence"/>
</dbReference>
<dbReference type="InterPro" id="IPR000719">
    <property type="entry name" value="Prot_kinase_dom"/>
</dbReference>
<dbReference type="SMART" id="SM00220">
    <property type="entry name" value="S_TKc"/>
    <property type="match status" value="1"/>
</dbReference>
<evidence type="ECO:0000256" key="3">
    <source>
        <dbReference type="ARBA" id="ARBA00022679"/>
    </source>
</evidence>
<evidence type="ECO:0000259" key="10">
    <source>
        <dbReference type="PROSITE" id="PS50011"/>
    </source>
</evidence>
<proteinExistence type="predicted"/>
<evidence type="ECO:0000256" key="6">
    <source>
        <dbReference type="ARBA" id="ARBA00022840"/>
    </source>
</evidence>
<dbReference type="InterPro" id="IPR008271">
    <property type="entry name" value="Ser/Thr_kinase_AS"/>
</dbReference>
<keyword evidence="12" id="KW-1185">Reference proteome</keyword>